<sequence>MVRLPPHGKVSTQRRVPPMKQVDVEKVLANQQPHGVARPDGNTQQRGHLRGPAARVSGSAEQFQASEKHHYDPEAPSVRFSQGVVTSANGACIAHQARKRPATACRALTTANANTVMKPVPAAQKAVKPATGCVIPMGDGDTTKRSGKATRDIFSGPTLQGTSMSRTLGSPSRFQRSASLAAARKACDDAAKPKVRGTVSAEFMQAHPEPAPARTNDSRYQTEPRMQKRFFQSANNNGNGAAAKVVAPWEK</sequence>
<organism evidence="2">
    <name type="scientific">Neobodo designis</name>
    <name type="common">Flagellated protozoan</name>
    <name type="synonym">Bodo designis</name>
    <dbReference type="NCBI Taxonomy" id="312471"/>
    <lineage>
        <taxon>Eukaryota</taxon>
        <taxon>Discoba</taxon>
        <taxon>Euglenozoa</taxon>
        <taxon>Kinetoplastea</taxon>
        <taxon>Metakinetoplastina</taxon>
        <taxon>Neobodonida</taxon>
        <taxon>Neobodo</taxon>
    </lineage>
</organism>
<name>A0A7S1R458_NEODS</name>
<feature type="region of interest" description="Disordered" evidence="1">
    <location>
        <begin position="137"/>
        <end position="164"/>
    </location>
</feature>
<evidence type="ECO:0000256" key="1">
    <source>
        <dbReference type="SAM" id="MobiDB-lite"/>
    </source>
</evidence>
<protein>
    <submittedName>
        <fullName evidence="2">Uncharacterized protein</fullName>
    </submittedName>
</protein>
<proteinExistence type="predicted"/>
<feature type="region of interest" description="Disordered" evidence="1">
    <location>
        <begin position="1"/>
        <end position="20"/>
    </location>
</feature>
<reference evidence="2" key="1">
    <citation type="submission" date="2021-01" db="EMBL/GenBank/DDBJ databases">
        <authorList>
            <person name="Corre E."/>
            <person name="Pelletier E."/>
            <person name="Niang G."/>
            <person name="Scheremetjew M."/>
            <person name="Finn R."/>
            <person name="Kale V."/>
            <person name="Holt S."/>
            <person name="Cochrane G."/>
            <person name="Meng A."/>
            <person name="Brown T."/>
            <person name="Cohen L."/>
        </authorList>
    </citation>
    <scope>NUCLEOTIDE SEQUENCE</scope>
    <source>
        <strain evidence="2">CCAP 1951/1</strain>
    </source>
</reference>
<dbReference type="EMBL" id="HBGF01052981">
    <property type="protein sequence ID" value="CAD9156004.1"/>
    <property type="molecule type" value="Transcribed_RNA"/>
</dbReference>
<gene>
    <name evidence="2" type="ORF">NDES1114_LOCUS35463</name>
</gene>
<accession>A0A7S1R458</accession>
<evidence type="ECO:0000313" key="2">
    <source>
        <dbReference type="EMBL" id="CAD9156004.1"/>
    </source>
</evidence>
<feature type="region of interest" description="Disordered" evidence="1">
    <location>
        <begin position="29"/>
        <end position="74"/>
    </location>
</feature>
<dbReference type="AlphaFoldDB" id="A0A7S1R458"/>